<keyword evidence="3 5" id="KW-1133">Transmembrane helix</keyword>
<dbReference type="AlphaFoldDB" id="A0A0R1MIS5"/>
<dbReference type="HAMAP" id="MF_01874">
    <property type="entry name" value="UPF0756"/>
    <property type="match status" value="1"/>
</dbReference>
<evidence type="ECO:0000256" key="1">
    <source>
        <dbReference type="ARBA" id="ARBA00022475"/>
    </source>
</evidence>
<gene>
    <name evidence="6" type="ORF">FD46_GL001457</name>
</gene>
<reference evidence="6 7" key="1">
    <citation type="journal article" date="2015" name="Genome Announc.">
        <title>Expanding the biotechnology potential of lactobacilli through comparative genomics of 213 strains and associated genera.</title>
        <authorList>
            <person name="Sun Z."/>
            <person name="Harris H.M."/>
            <person name="McCann A."/>
            <person name="Guo C."/>
            <person name="Argimon S."/>
            <person name="Zhang W."/>
            <person name="Yang X."/>
            <person name="Jeffery I.B."/>
            <person name="Cooney J.C."/>
            <person name="Kagawa T.F."/>
            <person name="Liu W."/>
            <person name="Song Y."/>
            <person name="Salvetti E."/>
            <person name="Wrobel A."/>
            <person name="Rasinkangas P."/>
            <person name="Parkhill J."/>
            <person name="Rea M.C."/>
            <person name="O'Sullivan O."/>
            <person name="Ritari J."/>
            <person name="Douillard F.P."/>
            <person name="Paul Ross R."/>
            <person name="Yang R."/>
            <person name="Briner A.E."/>
            <person name="Felis G.E."/>
            <person name="de Vos W.M."/>
            <person name="Barrangou R."/>
            <person name="Klaenhammer T.R."/>
            <person name="Caufield P.W."/>
            <person name="Cui Y."/>
            <person name="Zhang H."/>
            <person name="O'Toole P.W."/>
        </authorList>
    </citation>
    <scope>NUCLEOTIDE SEQUENCE [LARGE SCALE GENOMIC DNA]</scope>
    <source>
        <strain evidence="6 7">DSM 19972</strain>
    </source>
</reference>
<keyword evidence="2 5" id="KW-0812">Transmembrane</keyword>
<proteinExistence type="inferred from homology"/>
<dbReference type="PANTHER" id="PTHR38452:SF1">
    <property type="entry name" value="UPF0756 MEMBRANE PROTEIN YEAL"/>
    <property type="match status" value="1"/>
</dbReference>
<feature type="transmembrane region" description="Helical" evidence="5">
    <location>
        <begin position="134"/>
        <end position="152"/>
    </location>
</feature>
<keyword evidence="1 5" id="KW-1003">Cell membrane</keyword>
<organism evidence="6 7">
    <name type="scientific">Liquorilactobacillus oeni DSM 19972</name>
    <dbReference type="NCBI Taxonomy" id="1423777"/>
    <lineage>
        <taxon>Bacteria</taxon>
        <taxon>Bacillati</taxon>
        <taxon>Bacillota</taxon>
        <taxon>Bacilli</taxon>
        <taxon>Lactobacillales</taxon>
        <taxon>Lactobacillaceae</taxon>
        <taxon>Liquorilactobacillus</taxon>
    </lineage>
</organism>
<comment type="caution">
    <text evidence="6">The sequence shown here is derived from an EMBL/GenBank/DDBJ whole genome shotgun (WGS) entry which is preliminary data.</text>
</comment>
<feature type="transmembrane region" description="Helical" evidence="5">
    <location>
        <begin position="79"/>
        <end position="98"/>
    </location>
</feature>
<comment type="similarity">
    <text evidence="5">Belongs to the UPF0756 family.</text>
</comment>
<name>A0A0R1MIS5_9LACO</name>
<dbReference type="Pfam" id="PF04284">
    <property type="entry name" value="DUF441"/>
    <property type="match status" value="1"/>
</dbReference>
<dbReference type="InterPro" id="IPR007382">
    <property type="entry name" value="UPF0756_TM"/>
</dbReference>
<accession>A0A0R1MIS5</accession>
<dbReference type="GO" id="GO:0005886">
    <property type="term" value="C:plasma membrane"/>
    <property type="evidence" value="ECO:0007669"/>
    <property type="project" value="UniProtKB-SubCell"/>
</dbReference>
<dbReference type="PANTHER" id="PTHR38452">
    <property type="entry name" value="UPF0756 MEMBRANE PROTEIN YEAL"/>
    <property type="match status" value="1"/>
</dbReference>
<evidence type="ECO:0000256" key="4">
    <source>
        <dbReference type="ARBA" id="ARBA00023136"/>
    </source>
</evidence>
<protein>
    <recommendedName>
        <fullName evidence="5">UPF0756 membrane protein FD46_GL001457</fullName>
    </recommendedName>
</protein>
<dbReference type="EMBL" id="AZEH01000039">
    <property type="protein sequence ID" value="KRL04331.1"/>
    <property type="molecule type" value="Genomic_DNA"/>
</dbReference>
<evidence type="ECO:0000256" key="2">
    <source>
        <dbReference type="ARBA" id="ARBA00022692"/>
    </source>
</evidence>
<dbReference type="PATRIC" id="fig|1423777.3.peg.1506"/>
<feature type="transmembrane region" description="Helical" evidence="5">
    <location>
        <begin position="50"/>
        <end position="67"/>
    </location>
</feature>
<comment type="subcellular location">
    <subcellularLocation>
        <location evidence="5">Cell membrane</location>
        <topology evidence="5">Multi-pass membrane protein</topology>
    </subcellularLocation>
</comment>
<sequence>MMESWFFLGIILFVAVLAKNSSLAIAALVVLGLKAFPFSEKWLPVIQNRGINWGVLVISIAILIPIAREQITFTDLVGVFRSPVGLIAVFCGILVAILSRNGVSLLADTPQVTVALVLGTIIGVVFFKGVAAGPVIASGIAYCIISLLHISFN</sequence>
<keyword evidence="7" id="KW-1185">Reference proteome</keyword>
<feature type="transmembrane region" description="Helical" evidence="5">
    <location>
        <begin position="110"/>
        <end position="127"/>
    </location>
</feature>
<dbReference type="STRING" id="1423777.FD46_GL001457"/>
<evidence type="ECO:0000256" key="5">
    <source>
        <dbReference type="HAMAP-Rule" id="MF_01874"/>
    </source>
</evidence>
<dbReference type="Proteomes" id="UP000051686">
    <property type="component" value="Unassembled WGS sequence"/>
</dbReference>
<evidence type="ECO:0000256" key="3">
    <source>
        <dbReference type="ARBA" id="ARBA00022989"/>
    </source>
</evidence>
<evidence type="ECO:0000313" key="7">
    <source>
        <dbReference type="Proteomes" id="UP000051686"/>
    </source>
</evidence>
<evidence type="ECO:0000313" key="6">
    <source>
        <dbReference type="EMBL" id="KRL04331.1"/>
    </source>
</evidence>
<keyword evidence="4 5" id="KW-0472">Membrane</keyword>